<feature type="domain" description="PH" evidence="1">
    <location>
        <begin position="17"/>
        <end position="121"/>
    </location>
</feature>
<organism evidence="2">
    <name type="scientific">Timema cristinae</name>
    <name type="common">Walking stick</name>
    <dbReference type="NCBI Taxonomy" id="61476"/>
    <lineage>
        <taxon>Eukaryota</taxon>
        <taxon>Metazoa</taxon>
        <taxon>Ecdysozoa</taxon>
        <taxon>Arthropoda</taxon>
        <taxon>Hexapoda</taxon>
        <taxon>Insecta</taxon>
        <taxon>Pterygota</taxon>
        <taxon>Neoptera</taxon>
        <taxon>Polyneoptera</taxon>
        <taxon>Phasmatodea</taxon>
        <taxon>Timematodea</taxon>
        <taxon>Timematoidea</taxon>
        <taxon>Timematidae</taxon>
        <taxon>Timema</taxon>
    </lineage>
</organism>
<proteinExistence type="predicted"/>
<name>A0A7R9CJG1_TIMCR</name>
<evidence type="ECO:0000259" key="1">
    <source>
        <dbReference type="PROSITE" id="PS50003"/>
    </source>
</evidence>
<evidence type="ECO:0000313" key="2">
    <source>
        <dbReference type="EMBL" id="CAD7396411.1"/>
    </source>
</evidence>
<protein>
    <recommendedName>
        <fullName evidence="1">PH domain-containing protein</fullName>
    </recommendedName>
</protein>
<dbReference type="InterPro" id="IPR001849">
    <property type="entry name" value="PH_domain"/>
</dbReference>
<reference evidence="2" key="1">
    <citation type="submission" date="2020-11" db="EMBL/GenBank/DDBJ databases">
        <authorList>
            <person name="Tran Van P."/>
        </authorList>
    </citation>
    <scope>NUCLEOTIDE SEQUENCE</scope>
</reference>
<sequence length="286" mass="32765">MAELQSEQDDSSQEKAGVKMASYLEKRGKLRVMSTWKRYWFVLEGRLLLYYKSELEYINLSACRGSINMGLASCVRPGAIRGPAHQGYVIEVVTRSQVITLRSKDRVLQEQWLQALLDSMALPHAATPIRRAGAPLHFRYSLETLPTLSEILYCKLSDVKVAAKKKKKKFTVQQHVKREKHKRGLQKFQDEKKLQQMLLGQTSEIAEEIRGQFIEVEQLIGCVKKVFLKAPSRVASFKSEAPNVPLPPAFILTRWGTWIEACFYYCENFQVVKKIDSFDSNETTSI</sequence>
<dbReference type="Gene3D" id="2.30.29.30">
    <property type="entry name" value="Pleckstrin-homology domain (PH domain)/Phosphotyrosine-binding domain (PTB)"/>
    <property type="match status" value="1"/>
</dbReference>
<dbReference type="PROSITE" id="PS50003">
    <property type="entry name" value="PH_DOMAIN"/>
    <property type="match status" value="1"/>
</dbReference>
<dbReference type="Pfam" id="PF00169">
    <property type="entry name" value="PH"/>
    <property type="match status" value="1"/>
</dbReference>
<dbReference type="AlphaFoldDB" id="A0A7R9CJG1"/>
<gene>
    <name evidence="2" type="ORF">TCEB3V08_LOCUS3592</name>
</gene>
<dbReference type="SUPFAM" id="SSF50729">
    <property type="entry name" value="PH domain-like"/>
    <property type="match status" value="1"/>
</dbReference>
<accession>A0A7R9CJG1</accession>
<dbReference type="InterPro" id="IPR011993">
    <property type="entry name" value="PH-like_dom_sf"/>
</dbReference>
<dbReference type="EMBL" id="OC317357">
    <property type="protein sequence ID" value="CAD7396411.1"/>
    <property type="molecule type" value="Genomic_DNA"/>
</dbReference>
<dbReference type="SMART" id="SM00233">
    <property type="entry name" value="PH"/>
    <property type="match status" value="1"/>
</dbReference>